<dbReference type="GO" id="GO:0006508">
    <property type="term" value="P:proteolysis"/>
    <property type="evidence" value="ECO:0007669"/>
    <property type="project" value="UniProtKB-KW"/>
</dbReference>
<dbReference type="Pfam" id="PF16187">
    <property type="entry name" value="Peptidase_M16_M"/>
    <property type="match status" value="1"/>
</dbReference>
<dbReference type="InterPro" id="IPR007863">
    <property type="entry name" value="Peptidase_M16_C"/>
</dbReference>
<organism evidence="12 13">
    <name type="scientific">Brassica carinata</name>
    <name type="common">Ethiopian mustard</name>
    <name type="synonym">Abyssinian cabbage</name>
    <dbReference type="NCBI Taxonomy" id="52824"/>
    <lineage>
        <taxon>Eukaryota</taxon>
        <taxon>Viridiplantae</taxon>
        <taxon>Streptophyta</taxon>
        <taxon>Embryophyta</taxon>
        <taxon>Tracheophyta</taxon>
        <taxon>Spermatophyta</taxon>
        <taxon>Magnoliopsida</taxon>
        <taxon>eudicotyledons</taxon>
        <taxon>Gunneridae</taxon>
        <taxon>Pentapetalae</taxon>
        <taxon>rosids</taxon>
        <taxon>malvids</taxon>
        <taxon>Brassicales</taxon>
        <taxon>Brassicaceae</taxon>
        <taxon>Brassiceae</taxon>
        <taxon>Brassica</taxon>
    </lineage>
</organism>
<dbReference type="InterPro" id="IPR001431">
    <property type="entry name" value="Pept_M16_Zn_BS"/>
</dbReference>
<evidence type="ECO:0000256" key="6">
    <source>
        <dbReference type="ARBA" id="ARBA00023049"/>
    </source>
</evidence>
<evidence type="ECO:0000259" key="8">
    <source>
        <dbReference type="Pfam" id="PF00675"/>
    </source>
</evidence>
<dbReference type="Pfam" id="PF22456">
    <property type="entry name" value="PqqF-like_C_4"/>
    <property type="match status" value="1"/>
</dbReference>
<dbReference type="InterPro" id="IPR054734">
    <property type="entry name" value="PqqF-like_C_4"/>
</dbReference>
<keyword evidence="6" id="KW-0482">Metalloprotease</keyword>
<dbReference type="InterPro" id="IPR032632">
    <property type="entry name" value="Peptidase_M16_M"/>
</dbReference>
<dbReference type="InterPro" id="IPR011765">
    <property type="entry name" value="Pept_M16_N"/>
</dbReference>
<evidence type="ECO:0000313" key="13">
    <source>
        <dbReference type="Proteomes" id="UP000886595"/>
    </source>
</evidence>
<keyword evidence="2" id="KW-0645">Protease</keyword>
<dbReference type="OrthoDB" id="1035770at2759"/>
<protein>
    <submittedName>
        <fullName evidence="12">Uncharacterized protein</fullName>
    </submittedName>
</protein>
<accession>A0A8X7R909</accession>
<evidence type="ECO:0000256" key="4">
    <source>
        <dbReference type="ARBA" id="ARBA00022801"/>
    </source>
</evidence>
<keyword evidence="4" id="KW-0378">Hydrolase</keyword>
<evidence type="ECO:0000313" key="12">
    <source>
        <dbReference type="EMBL" id="KAG2283976.1"/>
    </source>
</evidence>
<feature type="domain" description="Peptidase M16 C-terminal" evidence="9">
    <location>
        <begin position="268"/>
        <end position="457"/>
    </location>
</feature>
<dbReference type="Gene3D" id="3.30.830.10">
    <property type="entry name" value="Metalloenzyme, LuxS/M16 peptidase-like"/>
    <property type="match status" value="4"/>
</dbReference>
<evidence type="ECO:0000256" key="1">
    <source>
        <dbReference type="ARBA" id="ARBA00007261"/>
    </source>
</evidence>
<feature type="domain" description="Peptidase M16 N-terminal" evidence="8">
    <location>
        <begin position="107"/>
        <end position="223"/>
    </location>
</feature>
<evidence type="ECO:0000259" key="11">
    <source>
        <dbReference type="Pfam" id="PF22456"/>
    </source>
</evidence>
<sequence>MKDISILRFLPRLTFHSMRFLKKLRFLKKRKYQEFEQNSWIDYPDDYYEDMQVLDEDSDSDYYDAQLVQNDDEKDDNHDEENDAYIIRPDESQKVYRSVVLRNRLTVLIISDSSAMSSTAAMTVRFGSINDPPDMMGIAHLIEHMLFRGSTENPGENNDFRSFVKMNGGRVFAVTDMEHSGFSFEIDTPYFQAGLKRFAKSFISPLMDVEDLKSEINTINQEWLGWKFRDVARLERLFAHTTHVDHPFHRFTTGNKRSLSNHEPKSVRDAALKLFVKHFVASCMKLVVIGADPVDKLERWVKKYFSELTRGQQINLAFPEYDTHRWKHSLWKHGVSYFLESLEGSQTMKISWILPPVSSTHVNKRPEMFILRLLCDESQGSLSSFFKSKLWITSLRVWSGHESKFSEVESSSYCSTLAGQLFVISMDITDRGWEHKYNMVSYVYQYLNLLKSMDPPQSLPSLIEEFRSLMRMRFQCLDFDSNQLCDPTQFSLALAVNMLKFPVSHAISLDFGYDFGDFEDIKEMLRNFSTKNMRIDFLSKAFTEKGILGKENHFSFTFKEENVPHSYLQRWEIPEETDPGLHLPFRNEMMPTTSLLEVLEEEIVGSSFKSIADKCFYKENKGVLAKASLNIYLDPGQGVIPHMITRIYFEIIKDELSSLLFKAEEGYISTELSIGDDNTIVLELYGHPQRFKYLVASIWDKFKSFEPTPDCFKIITERMKRDFYVNSRDLIHHAHWLLSEAVILVPFTMEDKYGVMKYITFDNLRRLLPALRSEARVVGVFSGSVSKEDCKQITNLFQPFGDFKIQREFETKRALRQDYSYQVFAHPKTETETNSLAKVYFQMGCDEKSDVYNAENVTVFLHLLKAMVTEKVFFNLRLKQGLGYRVGCDRYNQGFYIYVVSPDHNPKDLLIKIHAFVATIPVYLAGVDDETFKRFRSGVNFPDESGMSYDLVDDDSGINGYNVAGLILERMEKDDVVHLYDRFFVKMPSIVEICIGRTFD</sequence>
<dbReference type="GO" id="GO:0005829">
    <property type="term" value="C:cytosol"/>
    <property type="evidence" value="ECO:0007669"/>
    <property type="project" value="TreeGrafter"/>
</dbReference>
<evidence type="ECO:0000259" key="10">
    <source>
        <dbReference type="Pfam" id="PF16187"/>
    </source>
</evidence>
<evidence type="ECO:0000256" key="3">
    <source>
        <dbReference type="ARBA" id="ARBA00022723"/>
    </source>
</evidence>
<dbReference type="PANTHER" id="PTHR43690">
    <property type="entry name" value="NARDILYSIN"/>
    <property type="match status" value="1"/>
</dbReference>
<dbReference type="GO" id="GO:0004222">
    <property type="term" value="F:metalloendopeptidase activity"/>
    <property type="evidence" value="ECO:0007669"/>
    <property type="project" value="InterPro"/>
</dbReference>
<keyword evidence="5" id="KW-0862">Zinc</keyword>
<proteinExistence type="inferred from homology"/>
<evidence type="ECO:0000256" key="2">
    <source>
        <dbReference type="ARBA" id="ARBA00022670"/>
    </source>
</evidence>
<evidence type="ECO:0000256" key="7">
    <source>
        <dbReference type="RuleBase" id="RU004447"/>
    </source>
</evidence>
<feature type="domain" description="Peptidase M16 middle/third" evidence="10">
    <location>
        <begin position="482"/>
        <end position="750"/>
    </location>
</feature>
<dbReference type="InterPro" id="IPR050626">
    <property type="entry name" value="Peptidase_M16"/>
</dbReference>
<dbReference type="Pfam" id="PF00675">
    <property type="entry name" value="Peptidase_M16"/>
    <property type="match status" value="1"/>
</dbReference>
<dbReference type="PROSITE" id="PS00143">
    <property type="entry name" value="INSULINASE"/>
    <property type="match status" value="1"/>
</dbReference>
<comment type="similarity">
    <text evidence="1 7">Belongs to the peptidase M16 family.</text>
</comment>
<name>A0A8X7R909_BRACI</name>
<comment type="caution">
    <text evidence="12">The sequence shown here is derived from an EMBL/GenBank/DDBJ whole genome shotgun (WGS) entry which is preliminary data.</text>
</comment>
<dbReference type="SUPFAM" id="SSF63411">
    <property type="entry name" value="LuxS/MPP-like metallohydrolase"/>
    <property type="match status" value="4"/>
</dbReference>
<dbReference type="AlphaFoldDB" id="A0A8X7R909"/>
<dbReference type="GO" id="GO:0046872">
    <property type="term" value="F:metal ion binding"/>
    <property type="evidence" value="ECO:0007669"/>
    <property type="project" value="UniProtKB-KW"/>
</dbReference>
<feature type="domain" description="Coenzyme PQQ synthesis protein F-like C-terminal lobe" evidence="11">
    <location>
        <begin position="864"/>
        <end position="939"/>
    </location>
</feature>
<evidence type="ECO:0000259" key="9">
    <source>
        <dbReference type="Pfam" id="PF05193"/>
    </source>
</evidence>
<keyword evidence="3" id="KW-0479">Metal-binding</keyword>
<dbReference type="InterPro" id="IPR011249">
    <property type="entry name" value="Metalloenz_LuxS/M16"/>
</dbReference>
<evidence type="ECO:0000256" key="5">
    <source>
        <dbReference type="ARBA" id="ARBA00022833"/>
    </source>
</evidence>
<dbReference type="Pfam" id="PF05193">
    <property type="entry name" value="Peptidase_M16_C"/>
    <property type="match status" value="1"/>
</dbReference>
<reference evidence="12 13" key="1">
    <citation type="submission" date="2020-02" db="EMBL/GenBank/DDBJ databases">
        <authorList>
            <person name="Ma Q."/>
            <person name="Huang Y."/>
            <person name="Song X."/>
            <person name="Pei D."/>
        </authorList>
    </citation>
    <scope>NUCLEOTIDE SEQUENCE [LARGE SCALE GENOMIC DNA]</scope>
    <source>
        <strain evidence="12">Sxm20200214</strain>
        <tissue evidence="12">Leaf</tissue>
    </source>
</reference>
<gene>
    <name evidence="12" type="ORF">Bca52824_055196</name>
</gene>
<dbReference type="PANTHER" id="PTHR43690:SF28">
    <property type="entry name" value="PEPTIDASE M16 N-TERMINAL DOMAIN-CONTAINING PROTEIN"/>
    <property type="match status" value="1"/>
</dbReference>
<keyword evidence="13" id="KW-1185">Reference proteome</keyword>
<dbReference type="Proteomes" id="UP000886595">
    <property type="component" value="Unassembled WGS sequence"/>
</dbReference>
<dbReference type="EMBL" id="JAAMPC010000011">
    <property type="protein sequence ID" value="KAG2283976.1"/>
    <property type="molecule type" value="Genomic_DNA"/>
</dbReference>